<dbReference type="GO" id="GO:0008033">
    <property type="term" value="P:tRNA processing"/>
    <property type="evidence" value="ECO:0007669"/>
    <property type="project" value="TreeGrafter"/>
</dbReference>
<dbReference type="InterPro" id="IPR012677">
    <property type="entry name" value="Nucleotide-bd_a/b_plait_sf"/>
</dbReference>
<dbReference type="PRINTS" id="PR00302">
    <property type="entry name" value="LUPUSLA"/>
</dbReference>
<name>A0A813UGS3_9BILA</name>
<dbReference type="CDD" id="cd08028">
    <property type="entry name" value="LARP_3"/>
    <property type="match status" value="1"/>
</dbReference>
<dbReference type="Gene3D" id="3.30.70.330">
    <property type="match status" value="2"/>
</dbReference>
<accession>A0A813UGS3</accession>
<dbReference type="SUPFAM" id="SSF46785">
    <property type="entry name" value="Winged helix' DNA-binding domain"/>
    <property type="match status" value="1"/>
</dbReference>
<keyword evidence="2 4" id="KW-0694">RNA-binding</keyword>
<evidence type="ECO:0000259" key="7">
    <source>
        <dbReference type="PROSITE" id="PS50102"/>
    </source>
</evidence>
<dbReference type="InterPro" id="IPR036388">
    <property type="entry name" value="WH-like_DNA-bd_sf"/>
</dbReference>
<dbReference type="GO" id="GO:1990904">
    <property type="term" value="C:ribonucleoprotein complex"/>
    <property type="evidence" value="ECO:0007669"/>
    <property type="project" value="UniProtKB-UniRule"/>
</dbReference>
<reference evidence="10" key="1">
    <citation type="submission" date="2021-02" db="EMBL/GenBank/DDBJ databases">
        <authorList>
            <person name="Nowell W R."/>
        </authorList>
    </citation>
    <scope>NUCLEOTIDE SEQUENCE</scope>
    <source>
        <strain evidence="10">Ploen Becks lab</strain>
    </source>
</reference>
<sequence length="375" mass="43505">MTGTSELEEKIIKQIEYYFGDINLSKDKFLQEETQKESGWVPLETMIKFNRLKQLSTDHQVILDALKKSTSELLEIDEENKKIRRAKPLPENLSEFETNLKQNTVYVKGFAPEMTLDELYGFFEQHGKVLQIFMRRLPATKQFKGSVFVTFETNEQMKAFMDLEEVKHDDNVLQRELQEDYLKRKGPQFEKFKEAKAKKEAQKEEKLKQKQEAEEAYLKEQQVLGAILHVKNLPSDATRESLKELFDNHAKVKYVDFNKGQIEGFVRFNEENQAKQVLEKAGEIKLKDSVLELRVLEGEEEQNYWREIIRRLSESRSKSKSGNRSRRGRGGPRGGGGGGRKGGNRNKRDLDDDEGDQENGNGEEASNKKQKTEDE</sequence>
<feature type="coiled-coil region" evidence="5">
    <location>
        <begin position="189"/>
        <end position="223"/>
    </location>
</feature>
<evidence type="ECO:0000259" key="8">
    <source>
        <dbReference type="PROSITE" id="PS50961"/>
    </source>
</evidence>
<dbReference type="PANTHER" id="PTHR22792:SF166">
    <property type="entry name" value="LUPUS LA PROTEIN HOMOLOG"/>
    <property type="match status" value="1"/>
</dbReference>
<dbReference type="CDD" id="cd12291">
    <property type="entry name" value="RRM1_La"/>
    <property type="match status" value="1"/>
</dbReference>
<evidence type="ECO:0000256" key="4">
    <source>
        <dbReference type="PROSITE-ProRule" id="PRU00332"/>
    </source>
</evidence>
<dbReference type="InterPro" id="IPR036390">
    <property type="entry name" value="WH_DNA-bd_sf"/>
</dbReference>
<evidence type="ECO:0000256" key="5">
    <source>
        <dbReference type="SAM" id="Coils"/>
    </source>
</evidence>
<dbReference type="PROSITE" id="PS51939">
    <property type="entry name" value="XRRM"/>
    <property type="match status" value="1"/>
</dbReference>
<dbReference type="SMART" id="SM00715">
    <property type="entry name" value="LA"/>
    <property type="match status" value="1"/>
</dbReference>
<feature type="region of interest" description="Disordered" evidence="6">
    <location>
        <begin position="314"/>
        <end position="375"/>
    </location>
</feature>
<dbReference type="SMART" id="SM00360">
    <property type="entry name" value="RRM"/>
    <property type="match status" value="2"/>
</dbReference>
<dbReference type="SUPFAM" id="SSF54928">
    <property type="entry name" value="RNA-binding domain, RBD"/>
    <property type="match status" value="1"/>
</dbReference>
<feature type="domain" description="RRM" evidence="7">
    <location>
        <begin position="226"/>
        <end position="300"/>
    </location>
</feature>
<proteinExistence type="predicted"/>
<dbReference type="Pfam" id="PF08777">
    <property type="entry name" value="RRM_3"/>
    <property type="match status" value="1"/>
</dbReference>
<feature type="domain" description="RRM" evidence="7">
    <location>
        <begin position="103"/>
        <end position="184"/>
    </location>
</feature>
<dbReference type="InterPro" id="IPR002344">
    <property type="entry name" value="Lupus_La"/>
</dbReference>
<dbReference type="EMBL" id="CAJNOC010001004">
    <property type="protein sequence ID" value="CAF0825707.1"/>
    <property type="molecule type" value="Genomic_DNA"/>
</dbReference>
<organism evidence="10 11">
    <name type="scientific">Brachionus calyciflorus</name>
    <dbReference type="NCBI Taxonomy" id="104777"/>
    <lineage>
        <taxon>Eukaryota</taxon>
        <taxon>Metazoa</taxon>
        <taxon>Spiralia</taxon>
        <taxon>Gnathifera</taxon>
        <taxon>Rotifera</taxon>
        <taxon>Eurotatoria</taxon>
        <taxon>Monogononta</taxon>
        <taxon>Pseudotrocha</taxon>
        <taxon>Ploima</taxon>
        <taxon>Brachionidae</taxon>
        <taxon>Brachionus</taxon>
    </lineage>
</organism>
<comment type="caution">
    <text evidence="10">The sequence shown here is derived from an EMBL/GenBank/DDBJ whole genome shotgun (WGS) entry which is preliminary data.</text>
</comment>
<dbReference type="Pfam" id="PF00076">
    <property type="entry name" value="RRM_1"/>
    <property type="match status" value="1"/>
</dbReference>
<feature type="compositionally biased region" description="Basic residues" evidence="6">
    <location>
        <begin position="318"/>
        <end position="330"/>
    </location>
</feature>
<dbReference type="GO" id="GO:0045727">
    <property type="term" value="P:positive regulation of translation"/>
    <property type="evidence" value="ECO:0007669"/>
    <property type="project" value="TreeGrafter"/>
</dbReference>
<evidence type="ECO:0000259" key="9">
    <source>
        <dbReference type="PROSITE" id="PS51939"/>
    </source>
</evidence>
<evidence type="ECO:0000256" key="3">
    <source>
        <dbReference type="ARBA" id="ARBA00023242"/>
    </source>
</evidence>
<evidence type="ECO:0000256" key="2">
    <source>
        <dbReference type="ARBA" id="ARBA00022884"/>
    </source>
</evidence>
<dbReference type="GO" id="GO:0005634">
    <property type="term" value="C:nucleus"/>
    <property type="evidence" value="ECO:0007669"/>
    <property type="project" value="UniProtKB-SubCell"/>
</dbReference>
<dbReference type="Gene3D" id="1.10.10.10">
    <property type="entry name" value="Winged helix-like DNA-binding domain superfamily/Winged helix DNA-binding domain"/>
    <property type="match status" value="1"/>
</dbReference>
<dbReference type="InterPro" id="IPR006630">
    <property type="entry name" value="La_HTH"/>
</dbReference>
<dbReference type="OrthoDB" id="439993at2759"/>
<dbReference type="GO" id="GO:0003729">
    <property type="term" value="F:mRNA binding"/>
    <property type="evidence" value="ECO:0007669"/>
    <property type="project" value="TreeGrafter"/>
</dbReference>
<evidence type="ECO:0000313" key="11">
    <source>
        <dbReference type="Proteomes" id="UP000663879"/>
    </source>
</evidence>
<dbReference type="GO" id="GO:0005829">
    <property type="term" value="C:cytosol"/>
    <property type="evidence" value="ECO:0007669"/>
    <property type="project" value="TreeGrafter"/>
</dbReference>
<dbReference type="InterPro" id="IPR035979">
    <property type="entry name" value="RBD_domain_sf"/>
</dbReference>
<evidence type="ECO:0000256" key="1">
    <source>
        <dbReference type="ARBA" id="ARBA00004123"/>
    </source>
</evidence>
<dbReference type="PANTHER" id="PTHR22792">
    <property type="entry name" value="LUPUS LA PROTEIN-RELATED"/>
    <property type="match status" value="1"/>
</dbReference>
<evidence type="ECO:0000313" key="10">
    <source>
        <dbReference type="EMBL" id="CAF0825707.1"/>
    </source>
</evidence>
<dbReference type="PROSITE" id="PS50102">
    <property type="entry name" value="RRM"/>
    <property type="match status" value="2"/>
</dbReference>
<evidence type="ECO:0000256" key="6">
    <source>
        <dbReference type="SAM" id="MobiDB-lite"/>
    </source>
</evidence>
<feature type="compositionally biased region" description="Gly residues" evidence="6">
    <location>
        <begin position="331"/>
        <end position="341"/>
    </location>
</feature>
<dbReference type="AlphaFoldDB" id="A0A813UGS3"/>
<keyword evidence="11" id="KW-1185">Reference proteome</keyword>
<keyword evidence="3" id="KW-0539">Nucleus</keyword>
<dbReference type="CDD" id="cd12541">
    <property type="entry name" value="RRM2_La"/>
    <property type="match status" value="1"/>
</dbReference>
<dbReference type="GO" id="GO:0010494">
    <property type="term" value="C:cytoplasmic stress granule"/>
    <property type="evidence" value="ECO:0007669"/>
    <property type="project" value="TreeGrafter"/>
</dbReference>
<dbReference type="InterPro" id="IPR000504">
    <property type="entry name" value="RRM_dom"/>
</dbReference>
<dbReference type="InterPro" id="IPR045180">
    <property type="entry name" value="La_dom_prot"/>
</dbReference>
<feature type="domain" description="XRRM" evidence="9">
    <location>
        <begin position="221"/>
        <end position="340"/>
    </location>
</feature>
<feature type="compositionally biased region" description="Basic and acidic residues" evidence="6">
    <location>
        <begin position="365"/>
        <end position="375"/>
    </location>
</feature>
<protein>
    <recommendedName>
        <fullName evidence="12">Lupus La protein</fullName>
    </recommendedName>
</protein>
<dbReference type="Pfam" id="PF05383">
    <property type="entry name" value="La"/>
    <property type="match status" value="1"/>
</dbReference>
<comment type="subcellular location">
    <subcellularLocation>
        <location evidence="1">Nucleus</location>
    </subcellularLocation>
</comment>
<dbReference type="InterPro" id="IPR014886">
    <property type="entry name" value="La_xRRM"/>
</dbReference>
<gene>
    <name evidence="10" type="ORF">OXX778_LOCUS7705</name>
</gene>
<keyword evidence="5" id="KW-0175">Coiled coil</keyword>
<dbReference type="PROSITE" id="PS50961">
    <property type="entry name" value="HTH_LA"/>
    <property type="match status" value="1"/>
</dbReference>
<evidence type="ECO:0008006" key="12">
    <source>
        <dbReference type="Google" id="ProtNLM"/>
    </source>
</evidence>
<feature type="domain" description="HTH La-type RNA-binding" evidence="8">
    <location>
        <begin position="1"/>
        <end position="93"/>
    </location>
</feature>
<dbReference type="Proteomes" id="UP000663879">
    <property type="component" value="Unassembled WGS sequence"/>
</dbReference>